<evidence type="ECO:0000313" key="3">
    <source>
        <dbReference type="Proteomes" id="UP001596505"/>
    </source>
</evidence>
<evidence type="ECO:0000313" key="2">
    <source>
        <dbReference type="EMBL" id="MFC7393539.1"/>
    </source>
</evidence>
<feature type="region of interest" description="Disordered" evidence="1">
    <location>
        <begin position="50"/>
        <end position="80"/>
    </location>
</feature>
<comment type="caution">
    <text evidence="2">The sequence shown here is derived from an EMBL/GenBank/DDBJ whole genome shotgun (WGS) entry which is preliminary data.</text>
</comment>
<dbReference type="CDD" id="cd00298">
    <property type="entry name" value="ACD_sHsps_p23-like"/>
    <property type="match status" value="1"/>
</dbReference>
<proteinExistence type="predicted"/>
<keyword evidence="3" id="KW-1185">Reference proteome</keyword>
<evidence type="ECO:0000256" key="1">
    <source>
        <dbReference type="SAM" id="MobiDB-lite"/>
    </source>
</evidence>
<evidence type="ECO:0008006" key="4">
    <source>
        <dbReference type="Google" id="ProtNLM"/>
    </source>
</evidence>
<feature type="compositionally biased region" description="Low complexity" evidence="1">
    <location>
        <begin position="53"/>
        <end position="80"/>
    </location>
</feature>
<name>A0ABW2PWN6_9BACL</name>
<organism evidence="2 3">
    <name type="scientific">Scopulibacillus cellulosilyticus</name>
    <dbReference type="NCBI Taxonomy" id="2665665"/>
    <lineage>
        <taxon>Bacteria</taxon>
        <taxon>Bacillati</taxon>
        <taxon>Bacillota</taxon>
        <taxon>Bacilli</taxon>
        <taxon>Bacillales</taxon>
        <taxon>Sporolactobacillaceae</taxon>
        <taxon>Scopulibacillus</taxon>
    </lineage>
</organism>
<accession>A0ABW2PWN6</accession>
<dbReference type="InterPro" id="IPR008978">
    <property type="entry name" value="HSP20-like_chaperone"/>
</dbReference>
<sequence>MFPFSNPNDVQSYVDNMKQPFMQGFPFNGTDIQKMVNDSIQQAFPDFLKDPENQQNQQNQQNQSNQQMNRSSQAAGNQSSSNYQVFETHDFVIARIPVDQTDERAHPRIYMDTYHLYVKGLPNDPNGLKIPLPSPVRPKFAKAEYKSNILEIRMLKKGPEPLTEINMDET</sequence>
<dbReference type="SUPFAM" id="SSF49764">
    <property type="entry name" value="HSP20-like chaperones"/>
    <property type="match status" value="1"/>
</dbReference>
<reference evidence="3" key="1">
    <citation type="journal article" date="2019" name="Int. J. Syst. Evol. Microbiol.">
        <title>The Global Catalogue of Microorganisms (GCM) 10K type strain sequencing project: providing services to taxonomists for standard genome sequencing and annotation.</title>
        <authorList>
            <consortium name="The Broad Institute Genomics Platform"/>
            <consortium name="The Broad Institute Genome Sequencing Center for Infectious Disease"/>
            <person name="Wu L."/>
            <person name="Ma J."/>
        </authorList>
    </citation>
    <scope>NUCLEOTIDE SEQUENCE [LARGE SCALE GENOMIC DNA]</scope>
    <source>
        <strain evidence="3">CGMCC 1.16305</strain>
    </source>
</reference>
<gene>
    <name evidence="2" type="ORF">ACFQRG_11300</name>
</gene>
<dbReference type="RefSeq" id="WP_380966057.1">
    <property type="nucleotide sequence ID" value="NZ_JBHTCO010000014.1"/>
</dbReference>
<protein>
    <recommendedName>
        <fullName evidence="4">HSP20 family molecular chaperone IbpA</fullName>
    </recommendedName>
</protein>
<dbReference type="Proteomes" id="UP001596505">
    <property type="component" value="Unassembled WGS sequence"/>
</dbReference>
<dbReference type="EMBL" id="JBHTCO010000014">
    <property type="protein sequence ID" value="MFC7393539.1"/>
    <property type="molecule type" value="Genomic_DNA"/>
</dbReference>